<dbReference type="AlphaFoldDB" id="A0A1Q8ZRE9"/>
<gene>
    <name evidence="1" type="ORF">BJF95_09000</name>
</gene>
<evidence type="ECO:0000313" key="2">
    <source>
        <dbReference type="Proteomes" id="UP000186894"/>
    </source>
</evidence>
<dbReference type="Proteomes" id="UP000186894">
    <property type="component" value="Unassembled WGS sequence"/>
</dbReference>
<dbReference type="RefSeq" id="WP_075640135.1">
    <property type="nucleotide sequence ID" value="NZ_MKIM01000027.1"/>
</dbReference>
<organism evidence="1 2">
    <name type="scientific">Rhizobium oryziradicis</name>
    <dbReference type="NCBI Taxonomy" id="1867956"/>
    <lineage>
        <taxon>Bacteria</taxon>
        <taxon>Pseudomonadati</taxon>
        <taxon>Pseudomonadota</taxon>
        <taxon>Alphaproteobacteria</taxon>
        <taxon>Hyphomicrobiales</taxon>
        <taxon>Rhizobiaceae</taxon>
        <taxon>Rhizobium/Agrobacterium group</taxon>
        <taxon>Rhizobium</taxon>
    </lineage>
</organism>
<reference evidence="1 2" key="1">
    <citation type="submission" date="2016-09" db="EMBL/GenBank/DDBJ databases">
        <title>Rhizobium oryziradicis sp. nov., isolated from the root of rice.</title>
        <authorList>
            <person name="Zhao J."/>
            <person name="Zhang X."/>
        </authorList>
    </citation>
    <scope>NUCLEOTIDE SEQUENCE [LARGE SCALE GENOMIC DNA]</scope>
    <source>
        <strain evidence="1 2">N19</strain>
    </source>
</reference>
<proteinExistence type="predicted"/>
<dbReference type="STRING" id="1867956.BJF95_09000"/>
<comment type="caution">
    <text evidence="1">The sequence shown here is derived from an EMBL/GenBank/DDBJ whole genome shotgun (WGS) entry which is preliminary data.</text>
</comment>
<accession>A0A1Q8ZRE9</accession>
<sequence>MRRFSENEYLSLKRVLDVAYELAGGVSVLRHVTRVSISQLSKYASALKSALDDPRSDEKTFIPVDVAIDVDRAAKEPLITAKMAELLGYRLVPAEERLARAGVLSVEDAFRIIDEATDFWRLTREAFADGRIDALERQQLRYKIGELIRAAHIISDKLED</sequence>
<evidence type="ECO:0000313" key="1">
    <source>
        <dbReference type="EMBL" id="OLP44627.1"/>
    </source>
</evidence>
<name>A0A1Q8ZRE9_9HYPH</name>
<dbReference type="EMBL" id="MKIM01000027">
    <property type="protein sequence ID" value="OLP44627.1"/>
    <property type="molecule type" value="Genomic_DNA"/>
</dbReference>
<dbReference type="OrthoDB" id="8386585at2"/>
<protein>
    <submittedName>
        <fullName evidence="1">Uncharacterized protein</fullName>
    </submittedName>
</protein>
<keyword evidence="2" id="KW-1185">Reference proteome</keyword>